<feature type="binding site" evidence="9">
    <location>
        <position position="144"/>
    </location>
    <ligand>
        <name>FAD</name>
        <dbReference type="ChEBI" id="CHEBI:57692"/>
    </ligand>
</feature>
<protein>
    <submittedName>
        <fullName evidence="14">Dihydrolipoyl dehydrogenase</fullName>
    </submittedName>
</protein>
<dbReference type="Pfam" id="PF02852">
    <property type="entry name" value="Pyr_redox_dim"/>
    <property type="match status" value="1"/>
</dbReference>
<evidence type="ECO:0000256" key="6">
    <source>
        <dbReference type="ARBA" id="ARBA00023157"/>
    </source>
</evidence>
<feature type="binding site" evidence="9">
    <location>
        <position position="80"/>
    </location>
    <ligand>
        <name>FAD</name>
        <dbReference type="ChEBI" id="CHEBI:57692"/>
    </ligand>
</feature>
<evidence type="ECO:0000256" key="1">
    <source>
        <dbReference type="ARBA" id="ARBA00007532"/>
    </source>
</evidence>
<feature type="binding site" evidence="9">
    <location>
        <begin position="353"/>
        <end position="356"/>
    </location>
    <ligand>
        <name>FAD</name>
        <dbReference type="ChEBI" id="CHEBI:57692"/>
    </ligand>
</feature>
<keyword evidence="6" id="KW-1015">Disulfide bond</keyword>
<keyword evidence="2 11" id="KW-0285">Flavoprotein</keyword>
<feature type="binding site" evidence="9">
    <location>
        <position position="306"/>
    </location>
    <ligand>
        <name>NAD(+)</name>
        <dbReference type="ChEBI" id="CHEBI:57540"/>
    </ligand>
</feature>
<dbReference type="NCBIfam" id="NF004943">
    <property type="entry name" value="PRK06292.2-1"/>
    <property type="match status" value="1"/>
</dbReference>
<comment type="cofactor">
    <cofactor evidence="9">
        <name>FAD</name>
        <dbReference type="ChEBI" id="CHEBI:57692"/>
    </cofactor>
    <text evidence="9">Binds 1 FAD per subunit.</text>
</comment>
<name>A0A2T2WT61_9FIRM</name>
<evidence type="ECO:0000259" key="12">
    <source>
        <dbReference type="Pfam" id="PF02852"/>
    </source>
</evidence>
<evidence type="ECO:0000256" key="9">
    <source>
        <dbReference type="PIRSR" id="PIRSR000350-3"/>
    </source>
</evidence>
<feature type="binding site" evidence="9">
    <location>
        <position position="347"/>
    </location>
    <ligand>
        <name>FAD</name>
        <dbReference type="ChEBI" id="CHEBI:57692"/>
    </ligand>
</feature>
<dbReference type="Pfam" id="PF07992">
    <property type="entry name" value="Pyr_redox_2"/>
    <property type="match status" value="1"/>
</dbReference>
<dbReference type="Proteomes" id="UP000242972">
    <property type="component" value="Unassembled WGS sequence"/>
</dbReference>
<feature type="binding site" evidence="9">
    <location>
        <begin position="213"/>
        <end position="220"/>
    </location>
    <ligand>
        <name>NAD(+)</name>
        <dbReference type="ChEBI" id="CHEBI:57540"/>
    </ligand>
</feature>
<dbReference type="SUPFAM" id="SSF51905">
    <property type="entry name" value="FAD/NAD(P)-binding domain"/>
    <property type="match status" value="1"/>
</dbReference>
<comment type="caution">
    <text evidence="14">The sequence shown here is derived from an EMBL/GenBank/DDBJ whole genome shotgun (WGS) entry which is preliminary data.</text>
</comment>
<dbReference type="Gene3D" id="3.50.50.60">
    <property type="entry name" value="FAD/NAD(P)-binding domain"/>
    <property type="match status" value="2"/>
</dbReference>
<dbReference type="GO" id="GO:0050660">
    <property type="term" value="F:flavin adenine dinucleotide binding"/>
    <property type="evidence" value="ECO:0007669"/>
    <property type="project" value="TreeGrafter"/>
</dbReference>
<evidence type="ECO:0000256" key="10">
    <source>
        <dbReference type="PIRSR" id="PIRSR000350-4"/>
    </source>
</evidence>
<dbReference type="GO" id="GO:0004148">
    <property type="term" value="F:dihydrolipoyl dehydrogenase (NADH) activity"/>
    <property type="evidence" value="ECO:0007669"/>
    <property type="project" value="TreeGrafter"/>
</dbReference>
<dbReference type="PRINTS" id="PR00411">
    <property type="entry name" value="PNDRDTASEI"/>
</dbReference>
<evidence type="ECO:0000256" key="4">
    <source>
        <dbReference type="ARBA" id="ARBA00023002"/>
    </source>
</evidence>
<dbReference type="AlphaFoldDB" id="A0A2T2WT61"/>
<sequence>MTIASSNQAAYPQSINLFVKPHQEGEPHVNKIFDVVVIGGGGGGYPAALRIAHSGRSVLMIDEKGNLGGNCLFEGCVPSKAVREAAALAMSIRGAEYFGLEAEIELPRWDRIRAYKDRIQTHRYAQHQSEIEEAALLTMVRGVGRFVTDHNIAVEDWDRETTEVVTGHHIIVATGSEIKGLEIPGAEYIWNSHHLFAWHEAVRELPLDVTILGGGYIGVETASMLSSLGIHVTLLEMAPSILPGMDQDLIKVVAGHMSQRGVKIETGVRVEGVSRVAGGQYRVSGHRVFGNRPAEWVTQQVIQAVGRSPSLPADLGLEKAGVDYTAKGIVVDGTMRTNVPHIYAPGDVNGLSMLFHSAVRMSEIVAHEILRDGHAEDTFNPKEMPQTVFADPEAMSVGFTADEARSAGIKVWEETRPMGVEAKAQIMGNTEGFLKMVVSRQNGEIIGMQAVGIDAADLSSVAHVAVKMGLTPRDIARMTFAHPTQFEVVDRLARSI</sequence>
<evidence type="ECO:0000313" key="15">
    <source>
        <dbReference type="Proteomes" id="UP000242972"/>
    </source>
</evidence>
<keyword evidence="9" id="KW-0547">Nucleotide-binding</keyword>
<evidence type="ECO:0000256" key="5">
    <source>
        <dbReference type="ARBA" id="ARBA00023027"/>
    </source>
</evidence>
<keyword evidence="5 9" id="KW-0520">NAD</keyword>
<organism evidence="14 15">
    <name type="scientific">Sulfobacillus benefaciens</name>
    <dbReference type="NCBI Taxonomy" id="453960"/>
    <lineage>
        <taxon>Bacteria</taxon>
        <taxon>Bacillati</taxon>
        <taxon>Bacillota</taxon>
        <taxon>Clostridia</taxon>
        <taxon>Eubacteriales</taxon>
        <taxon>Clostridiales Family XVII. Incertae Sedis</taxon>
        <taxon>Sulfobacillus</taxon>
    </lineage>
</organism>
<dbReference type="Gene3D" id="3.30.390.30">
    <property type="match status" value="1"/>
</dbReference>
<accession>A0A2T2WT61</accession>
<dbReference type="PANTHER" id="PTHR22912">
    <property type="entry name" value="DISULFIDE OXIDOREDUCTASE"/>
    <property type="match status" value="1"/>
</dbReference>
<evidence type="ECO:0000313" key="14">
    <source>
        <dbReference type="EMBL" id="PSR25439.1"/>
    </source>
</evidence>
<reference evidence="14 15" key="1">
    <citation type="journal article" date="2014" name="BMC Genomics">
        <title>Comparison of environmental and isolate Sulfobacillus genomes reveals diverse carbon, sulfur, nitrogen, and hydrogen metabolisms.</title>
        <authorList>
            <person name="Justice N.B."/>
            <person name="Norman A."/>
            <person name="Brown C.T."/>
            <person name="Singh A."/>
            <person name="Thomas B.C."/>
            <person name="Banfield J.F."/>
        </authorList>
    </citation>
    <scope>NUCLEOTIDE SEQUENCE [LARGE SCALE GENOMIC DNA]</scope>
    <source>
        <strain evidence="14">AMDSBA4</strain>
    </source>
</reference>
<dbReference type="SUPFAM" id="SSF55424">
    <property type="entry name" value="FAD/NAD-linked reductases, dimerisation (C-terminal) domain"/>
    <property type="match status" value="1"/>
</dbReference>
<evidence type="ECO:0000256" key="2">
    <source>
        <dbReference type="ARBA" id="ARBA00022630"/>
    </source>
</evidence>
<dbReference type="GO" id="GO:0006103">
    <property type="term" value="P:2-oxoglutarate metabolic process"/>
    <property type="evidence" value="ECO:0007669"/>
    <property type="project" value="TreeGrafter"/>
</dbReference>
<proteinExistence type="inferred from homology"/>
<evidence type="ECO:0000256" key="8">
    <source>
        <dbReference type="PIRSR" id="PIRSR000350-2"/>
    </source>
</evidence>
<dbReference type="PRINTS" id="PR00368">
    <property type="entry name" value="FADPNR"/>
</dbReference>
<feature type="domain" description="Pyridine nucleotide-disulphide oxidoreductase dimerisation" evidence="12">
    <location>
        <begin position="384"/>
        <end position="491"/>
    </location>
</feature>
<evidence type="ECO:0000259" key="13">
    <source>
        <dbReference type="Pfam" id="PF07992"/>
    </source>
</evidence>
<dbReference type="EMBL" id="PXYW01000151">
    <property type="protein sequence ID" value="PSR25439.1"/>
    <property type="molecule type" value="Genomic_DNA"/>
</dbReference>
<comment type="similarity">
    <text evidence="1 11">Belongs to the class-I pyridine nucleotide-disulfide oxidoreductase family.</text>
</comment>
<gene>
    <name evidence="14" type="ORF">C7B46_20640</name>
</gene>
<dbReference type="InterPro" id="IPR012999">
    <property type="entry name" value="Pyr_OxRdtase_I_AS"/>
</dbReference>
<feature type="active site" description="Proton acceptor" evidence="8">
    <location>
        <position position="482"/>
    </location>
</feature>
<feature type="binding site" evidence="9">
    <location>
        <begin position="174"/>
        <end position="176"/>
    </location>
    <ligand>
        <name>FAD</name>
        <dbReference type="ChEBI" id="CHEBI:57692"/>
    </ligand>
</feature>
<dbReference type="InterPro" id="IPR050151">
    <property type="entry name" value="Class-I_Pyr_Nuc-Dis_Oxidored"/>
</dbReference>
<evidence type="ECO:0000256" key="7">
    <source>
        <dbReference type="ARBA" id="ARBA00023284"/>
    </source>
</evidence>
<evidence type="ECO:0000256" key="11">
    <source>
        <dbReference type="RuleBase" id="RU003691"/>
    </source>
</evidence>
<dbReference type="PANTHER" id="PTHR22912:SF151">
    <property type="entry name" value="DIHYDROLIPOYL DEHYDROGENASE, MITOCHONDRIAL"/>
    <property type="match status" value="1"/>
</dbReference>
<dbReference type="PIRSF" id="PIRSF000350">
    <property type="entry name" value="Mercury_reductase_MerA"/>
    <property type="match status" value="1"/>
</dbReference>
<dbReference type="PROSITE" id="PS00076">
    <property type="entry name" value="PYRIDINE_REDOX_1"/>
    <property type="match status" value="1"/>
</dbReference>
<dbReference type="InterPro" id="IPR001100">
    <property type="entry name" value="Pyr_nuc-diS_OxRdtase"/>
</dbReference>
<dbReference type="InterPro" id="IPR016156">
    <property type="entry name" value="FAD/NAD-linked_Rdtase_dimer_sf"/>
</dbReference>
<keyword evidence="7 11" id="KW-0676">Redox-active center</keyword>
<dbReference type="InterPro" id="IPR023753">
    <property type="entry name" value="FAD/NAD-binding_dom"/>
</dbReference>
<evidence type="ECO:0000256" key="3">
    <source>
        <dbReference type="ARBA" id="ARBA00022827"/>
    </source>
</evidence>
<feature type="disulfide bond" description="Redox-active" evidence="10">
    <location>
        <begin position="71"/>
        <end position="76"/>
    </location>
</feature>
<keyword evidence="3 9" id="KW-0274">FAD</keyword>
<keyword evidence="4 11" id="KW-0560">Oxidoreductase</keyword>
<dbReference type="InterPro" id="IPR036188">
    <property type="entry name" value="FAD/NAD-bd_sf"/>
</dbReference>
<dbReference type="InterPro" id="IPR004099">
    <property type="entry name" value="Pyr_nucl-diS_OxRdtase_dimer"/>
</dbReference>
<feature type="binding site" evidence="9">
    <location>
        <position position="236"/>
    </location>
    <ligand>
        <name>NAD(+)</name>
        <dbReference type="ChEBI" id="CHEBI:57540"/>
    </ligand>
</feature>
<feature type="domain" description="FAD/NAD(P)-binding" evidence="13">
    <location>
        <begin position="33"/>
        <end position="361"/>
    </location>
</feature>